<dbReference type="EMBL" id="FOYS01000002">
    <property type="protein sequence ID" value="SFR44062.1"/>
    <property type="molecule type" value="Genomic_DNA"/>
</dbReference>
<evidence type="ECO:0000313" key="1">
    <source>
        <dbReference type="EMBL" id="SFR44062.1"/>
    </source>
</evidence>
<dbReference type="OrthoDB" id="156248at2157"/>
<reference evidence="2" key="1">
    <citation type="submission" date="2016-10" db="EMBL/GenBank/DDBJ databases">
        <authorList>
            <person name="Varghese N."/>
            <person name="Submissions S."/>
        </authorList>
    </citation>
    <scope>NUCLEOTIDE SEQUENCE [LARGE SCALE GENOMIC DNA]</scope>
    <source>
        <strain evidence="2">CGMCC 1.8711</strain>
    </source>
</reference>
<protein>
    <recommendedName>
        <fullName evidence="3">DUF4112 domain-containing protein</fullName>
    </recommendedName>
</protein>
<dbReference type="Pfam" id="PF13430">
    <property type="entry name" value="DUF4112"/>
    <property type="match status" value="1"/>
</dbReference>
<gene>
    <name evidence="1" type="ORF">SAMN04488124_1354</name>
</gene>
<dbReference type="PANTHER" id="PTHR35519">
    <property type="entry name" value="MEMBRANE PROTEINS"/>
    <property type="match status" value="1"/>
</dbReference>
<dbReference type="InterPro" id="IPR025187">
    <property type="entry name" value="DUF4112"/>
</dbReference>
<evidence type="ECO:0008006" key="3">
    <source>
        <dbReference type="Google" id="ProtNLM"/>
    </source>
</evidence>
<dbReference type="STRING" id="555875.SAMN04488124_1354"/>
<dbReference type="PANTHER" id="PTHR35519:SF2">
    <property type="entry name" value="PH DOMAIN PROTEIN"/>
    <property type="match status" value="1"/>
</dbReference>
<evidence type="ECO:0000313" key="2">
    <source>
        <dbReference type="Proteomes" id="UP000243250"/>
    </source>
</evidence>
<proteinExistence type="predicted"/>
<dbReference type="Proteomes" id="UP000243250">
    <property type="component" value="Unassembled WGS sequence"/>
</dbReference>
<dbReference type="AlphaFoldDB" id="A0A1I6GP97"/>
<sequence length="121" mass="12605">MTDPALSLEEENVMKRVRLVADLLDDAVKIPGTDVGVGLDSLVGLLPVSGDLVGGAASLYTVAEAARLGVEPKVIGKMLLNIGVDVGVGSIPVLGDLFDVLFKANVRNADLLEEHLTNRSA</sequence>
<organism evidence="1 2">
    <name type="scientific">Halogeometricum limi</name>
    <dbReference type="NCBI Taxonomy" id="555875"/>
    <lineage>
        <taxon>Archaea</taxon>
        <taxon>Methanobacteriati</taxon>
        <taxon>Methanobacteriota</taxon>
        <taxon>Stenosarchaea group</taxon>
        <taxon>Halobacteria</taxon>
        <taxon>Halobacteriales</taxon>
        <taxon>Haloferacaceae</taxon>
        <taxon>Halogeometricum</taxon>
    </lineage>
</organism>
<accession>A0A1I6GP97</accession>
<keyword evidence="2" id="KW-1185">Reference proteome</keyword>
<dbReference type="RefSeq" id="WP_089878270.1">
    <property type="nucleotide sequence ID" value="NZ_FOYS01000002.1"/>
</dbReference>
<name>A0A1I6GP97_9EURY</name>